<organism evidence="3 4">
    <name type="scientific">Uncinula necator</name>
    <name type="common">Grape powdery mildew</name>
    <dbReference type="NCBI Taxonomy" id="52586"/>
    <lineage>
        <taxon>Eukaryota</taxon>
        <taxon>Fungi</taxon>
        <taxon>Dikarya</taxon>
        <taxon>Ascomycota</taxon>
        <taxon>Pezizomycotina</taxon>
        <taxon>Leotiomycetes</taxon>
        <taxon>Erysiphales</taxon>
        <taxon>Erysiphaceae</taxon>
        <taxon>Erysiphe</taxon>
    </lineage>
</organism>
<dbReference type="Proteomes" id="UP000030854">
    <property type="component" value="Unassembled WGS sequence"/>
</dbReference>
<keyword evidence="4" id="KW-1185">Reference proteome</keyword>
<gene>
    <name evidence="3" type="ORF">EV44_g0814</name>
</gene>
<dbReference type="InterPro" id="IPR037651">
    <property type="entry name" value="Swc3"/>
</dbReference>
<protein>
    <recommendedName>
        <fullName evidence="2">SWR1-complex protein 3 domain-containing protein</fullName>
    </recommendedName>
</protein>
<proteinExistence type="predicted"/>
<accession>A0A0B1P1N2</accession>
<dbReference type="GO" id="GO:0140849">
    <property type="term" value="F:ATP-dependent H2AZ histone chaperone activity"/>
    <property type="evidence" value="ECO:0007669"/>
    <property type="project" value="InterPro"/>
</dbReference>
<dbReference type="Pfam" id="PF24707">
    <property type="entry name" value="Swc3"/>
    <property type="match status" value="1"/>
</dbReference>
<feature type="region of interest" description="Disordered" evidence="1">
    <location>
        <begin position="367"/>
        <end position="390"/>
    </location>
</feature>
<name>A0A0B1P1N2_UNCNE</name>
<dbReference type="InterPro" id="IPR057558">
    <property type="entry name" value="Swc3_dom"/>
</dbReference>
<reference evidence="3 4" key="1">
    <citation type="journal article" date="2014" name="BMC Genomics">
        <title>Adaptive genomic structural variation in the grape powdery mildew pathogen, Erysiphe necator.</title>
        <authorList>
            <person name="Jones L."/>
            <person name="Riaz S."/>
            <person name="Morales-Cruz A."/>
            <person name="Amrine K.C."/>
            <person name="McGuire B."/>
            <person name="Gubler W.D."/>
            <person name="Walker M.A."/>
            <person name="Cantu D."/>
        </authorList>
    </citation>
    <scope>NUCLEOTIDE SEQUENCE [LARGE SCALE GENOMIC DNA]</scope>
    <source>
        <strain evidence="4">c</strain>
    </source>
</reference>
<feature type="compositionally biased region" description="Polar residues" evidence="1">
    <location>
        <begin position="367"/>
        <end position="381"/>
    </location>
</feature>
<dbReference type="AlphaFoldDB" id="A0A0B1P1N2"/>
<dbReference type="STRING" id="52586.A0A0B1P1N2"/>
<feature type="region of interest" description="Disordered" evidence="1">
    <location>
        <begin position="329"/>
        <end position="353"/>
    </location>
</feature>
<feature type="domain" description="SWR1-complex protein 3" evidence="2">
    <location>
        <begin position="92"/>
        <end position="167"/>
    </location>
</feature>
<evidence type="ECO:0000313" key="4">
    <source>
        <dbReference type="Proteomes" id="UP000030854"/>
    </source>
</evidence>
<dbReference type="PANTHER" id="PTHR28108">
    <property type="entry name" value="SWR1-COMPLEX PROTEIN 3"/>
    <property type="match status" value="1"/>
</dbReference>
<dbReference type="HOGENOM" id="CLU_013601_1_0_1"/>
<feature type="compositionally biased region" description="Basic and acidic residues" evidence="1">
    <location>
        <begin position="329"/>
        <end position="339"/>
    </location>
</feature>
<evidence type="ECO:0000256" key="1">
    <source>
        <dbReference type="SAM" id="MobiDB-lite"/>
    </source>
</evidence>
<comment type="caution">
    <text evidence="3">The sequence shown here is derived from an EMBL/GenBank/DDBJ whole genome shotgun (WGS) entry which is preliminary data.</text>
</comment>
<evidence type="ECO:0000313" key="3">
    <source>
        <dbReference type="EMBL" id="KHJ32552.1"/>
    </source>
</evidence>
<dbReference type="OMA" id="LQYGPPN"/>
<feature type="compositionally biased region" description="Polar residues" evidence="1">
    <location>
        <begin position="340"/>
        <end position="350"/>
    </location>
</feature>
<dbReference type="EMBL" id="JNVN01001994">
    <property type="protein sequence ID" value="KHJ32552.1"/>
    <property type="molecule type" value="Genomic_DNA"/>
</dbReference>
<dbReference type="GO" id="GO:0000812">
    <property type="term" value="C:Swr1 complex"/>
    <property type="evidence" value="ECO:0007669"/>
    <property type="project" value="InterPro"/>
</dbReference>
<sequence length="568" mass="63643">MERKRKLPARAARADSVSKKKILKTSALNAPTQTSEPQPVVFNERTPLPTSIVSGKLLPTVSRPQPTDLSLKDYQSIPERQAKISFEYCSSLKANLASGVLSESLHRSRQKWTSEGIFEKYWTKIRKGKNTQGEPPGNPPKDSMIKLGTCTIIVEPHIFDATLYTVKVASPRIADPKVVPMSRPVLQYGPPNTDAQSESIIKSECTSYKPPETNSLDMNKSETKLVVNDQETHIASSNIESNSSKPNLNTNSIKCNKHPENTKVIPATEIKPVSRSADPVIQMLAQRAATDADLQYLMGKVANGQATTEQLKKFQCHINEVTTIQLERKEQQRLKKDSSKTSSTCPNGSVTAPPKILAQTQSSIVYSSDTTQPSQNITQSPAIRPEESLNSNKHDVASVVLEFSNGNGDRYSFPKYSILEFIPSTNQVIVSFLIIRKGSDAESPSYNPKLDYYQPMTIRLYVHQTRLLDALQKAVETPDKVREWMNKVMEECQRAEYVLLAMRLPREINYSNSINMENKFEKNNHMNAQVNWKTTQAPQAKTKVKSPKKMETEEAHYDNYIKSIAAIT</sequence>
<evidence type="ECO:0000259" key="2">
    <source>
        <dbReference type="Pfam" id="PF24707"/>
    </source>
</evidence>
<dbReference type="PANTHER" id="PTHR28108:SF1">
    <property type="entry name" value="SWR1-COMPLEX PROTEIN 3"/>
    <property type="match status" value="1"/>
</dbReference>